<dbReference type="UniPathway" id="UPA00242"/>
<dbReference type="CDD" id="cd09019">
    <property type="entry name" value="galactose_mutarotase_like"/>
    <property type="match status" value="1"/>
</dbReference>
<dbReference type="InterPro" id="IPR015443">
    <property type="entry name" value="Aldose_1-epimerase"/>
</dbReference>
<dbReference type="SUPFAM" id="SSF74650">
    <property type="entry name" value="Galactose mutarotase-like"/>
    <property type="match status" value="1"/>
</dbReference>
<dbReference type="InterPro" id="IPR008183">
    <property type="entry name" value="Aldose_1/G6P_1-epimerase"/>
</dbReference>
<evidence type="ECO:0000256" key="2">
    <source>
        <dbReference type="ARBA" id="ARBA00001913"/>
    </source>
</evidence>
<evidence type="ECO:0000256" key="4">
    <source>
        <dbReference type="ARBA" id="ARBA00006206"/>
    </source>
</evidence>
<dbReference type="GO" id="GO:0006006">
    <property type="term" value="P:glucose metabolic process"/>
    <property type="evidence" value="ECO:0007669"/>
    <property type="project" value="TreeGrafter"/>
</dbReference>
<evidence type="ECO:0000256" key="10">
    <source>
        <dbReference type="ARBA" id="ARBA00023277"/>
    </source>
</evidence>
<evidence type="ECO:0000256" key="12">
    <source>
        <dbReference type="PIRSR" id="PIRSR005096-1"/>
    </source>
</evidence>
<evidence type="ECO:0000256" key="7">
    <source>
        <dbReference type="ARBA" id="ARBA00014165"/>
    </source>
</evidence>
<comment type="caution">
    <text evidence="15">The sequence shown here is derived from an EMBL/GenBank/DDBJ whole genome shotgun (WGS) entry which is preliminary data.</text>
</comment>
<comment type="pathway">
    <text evidence="3 11">Carbohydrate metabolism; hexose metabolism.</text>
</comment>
<dbReference type="GO" id="GO:0030246">
    <property type="term" value="F:carbohydrate binding"/>
    <property type="evidence" value="ECO:0007669"/>
    <property type="project" value="InterPro"/>
</dbReference>
<feature type="binding site" evidence="13">
    <location>
        <position position="245"/>
    </location>
    <ligand>
        <name>beta-D-galactose</name>
        <dbReference type="ChEBI" id="CHEBI:27667"/>
    </ligand>
</feature>
<keyword evidence="16" id="KW-1185">Reference proteome</keyword>
<dbReference type="InterPro" id="IPR047215">
    <property type="entry name" value="Galactose_mutarotase-like"/>
</dbReference>
<comment type="similarity">
    <text evidence="4 11">Belongs to the aldose epimerase family.</text>
</comment>
<reference evidence="15 16" key="1">
    <citation type="submission" date="2020-08" db="EMBL/GenBank/DDBJ databases">
        <title>Genomic Encyclopedia of Type Strains, Phase IV (KMG-IV): sequencing the most valuable type-strain genomes for metagenomic binning, comparative biology and taxonomic classification.</title>
        <authorList>
            <person name="Goeker M."/>
        </authorList>
    </citation>
    <scope>NUCLEOTIDE SEQUENCE [LARGE SCALE GENOMIC DNA]</scope>
    <source>
        <strain evidence="15 16">DSM 105137</strain>
    </source>
</reference>
<keyword evidence="10 11" id="KW-0119">Carbohydrate metabolism</keyword>
<accession>A0A840E5G2</accession>
<dbReference type="Gene3D" id="2.70.98.10">
    <property type="match status" value="1"/>
</dbReference>
<evidence type="ECO:0000256" key="9">
    <source>
        <dbReference type="ARBA" id="ARBA00023235"/>
    </source>
</evidence>
<gene>
    <name evidence="15" type="ORF">GGR28_003055</name>
</gene>
<dbReference type="EC" id="5.1.3.3" evidence="6 11"/>
<feature type="binding site" evidence="14">
    <location>
        <begin position="175"/>
        <end position="177"/>
    </location>
    <ligand>
        <name>beta-D-galactose</name>
        <dbReference type="ChEBI" id="CHEBI:27667"/>
    </ligand>
</feature>
<evidence type="ECO:0000256" key="3">
    <source>
        <dbReference type="ARBA" id="ARBA00005028"/>
    </source>
</evidence>
<dbReference type="PANTHER" id="PTHR10091:SF0">
    <property type="entry name" value="GALACTOSE MUTAROTASE"/>
    <property type="match status" value="1"/>
</dbReference>
<proteinExistence type="inferred from homology"/>
<dbReference type="AlphaFoldDB" id="A0A840E5G2"/>
<dbReference type="RefSeq" id="WP_183496658.1">
    <property type="nucleotide sequence ID" value="NZ_JACIFF010000008.1"/>
</dbReference>
<dbReference type="Pfam" id="PF01263">
    <property type="entry name" value="Aldose_epim"/>
    <property type="match status" value="1"/>
</dbReference>
<sequence length="343" mass="37481">MPTVKNAPWGDAPAGPVQRFTLANDRGNTVHILNYGGVVQSIRIDGKEMVIGFDTLEGYLGKQPNYGAVIGRYANRIGGASFKIDDTTYELVANDGEHQLHGGPEGFNTKIWEAESSTTDTEAVLQLSLLSSDGDMGFPGNLHVICTYEWTNDDALRIHYSATTDKPTVVNLTNHSYFNLGNEATVLGHTLRLDASSYTPVSDSLIPTGDILPVGGTPFDFREEKVVGKDIRADDPQIQLAGGYDHNYVIDEYDGTLREIALVTDPESGRKLRCFTSEPGVQLFTTNFPDGKFSARGGAPLVRHAGICLETQHFPDSPNRANFVSPLLKVGETYNTTTVYRFE</sequence>
<evidence type="ECO:0000256" key="14">
    <source>
        <dbReference type="PIRSR" id="PIRSR005096-3"/>
    </source>
</evidence>
<evidence type="ECO:0000256" key="8">
    <source>
        <dbReference type="ARBA" id="ARBA00022837"/>
    </source>
</evidence>
<dbReference type="InterPro" id="IPR014718">
    <property type="entry name" value="GH-type_carb-bd"/>
</dbReference>
<evidence type="ECO:0000313" key="16">
    <source>
        <dbReference type="Proteomes" id="UP000576209"/>
    </source>
</evidence>
<feature type="active site" description="Proton donor" evidence="12">
    <location>
        <position position="175"/>
    </location>
</feature>
<feature type="active site" description="Proton acceptor" evidence="12">
    <location>
        <position position="310"/>
    </location>
</feature>
<dbReference type="PANTHER" id="PTHR10091">
    <property type="entry name" value="ALDOSE-1-EPIMERASE"/>
    <property type="match status" value="1"/>
</dbReference>
<dbReference type="InterPro" id="IPR011013">
    <property type="entry name" value="Gal_mutarotase_sf_dom"/>
</dbReference>
<keyword evidence="8" id="KW-0106">Calcium</keyword>
<feature type="binding site" evidence="14">
    <location>
        <begin position="75"/>
        <end position="76"/>
    </location>
    <ligand>
        <name>beta-D-galactose</name>
        <dbReference type="ChEBI" id="CHEBI:27667"/>
    </ligand>
</feature>
<dbReference type="PROSITE" id="PS00545">
    <property type="entry name" value="ALDOSE_1_EPIMERASE"/>
    <property type="match status" value="1"/>
</dbReference>
<dbReference type="PIRSF" id="PIRSF005096">
    <property type="entry name" value="GALM"/>
    <property type="match status" value="1"/>
</dbReference>
<comment type="cofactor">
    <cofactor evidence="2">
        <name>Ca(2+)</name>
        <dbReference type="ChEBI" id="CHEBI:29108"/>
    </cofactor>
</comment>
<dbReference type="EMBL" id="JACIFF010000008">
    <property type="protein sequence ID" value="MBB4080421.1"/>
    <property type="molecule type" value="Genomic_DNA"/>
</dbReference>
<comment type="catalytic activity">
    <reaction evidence="1 11">
        <text>alpha-D-glucose = beta-D-glucose</text>
        <dbReference type="Rhea" id="RHEA:10264"/>
        <dbReference type="ChEBI" id="CHEBI:15903"/>
        <dbReference type="ChEBI" id="CHEBI:17925"/>
        <dbReference type="EC" id="5.1.3.3"/>
    </reaction>
</comment>
<evidence type="ECO:0000256" key="5">
    <source>
        <dbReference type="ARBA" id="ARBA00011245"/>
    </source>
</evidence>
<comment type="subunit">
    <text evidence="5">Monomer.</text>
</comment>
<keyword evidence="9 11" id="KW-0413">Isomerase</keyword>
<dbReference type="InterPro" id="IPR018052">
    <property type="entry name" value="Ald1_epimerase_CS"/>
</dbReference>
<dbReference type="Proteomes" id="UP000576209">
    <property type="component" value="Unassembled WGS sequence"/>
</dbReference>
<dbReference type="GO" id="GO:0005737">
    <property type="term" value="C:cytoplasm"/>
    <property type="evidence" value="ECO:0007669"/>
    <property type="project" value="TreeGrafter"/>
</dbReference>
<dbReference type="GO" id="GO:0033499">
    <property type="term" value="P:galactose catabolic process via UDP-galactose, Leloir pathway"/>
    <property type="evidence" value="ECO:0007669"/>
    <property type="project" value="TreeGrafter"/>
</dbReference>
<dbReference type="NCBIfam" id="NF008277">
    <property type="entry name" value="PRK11055.1"/>
    <property type="match status" value="1"/>
</dbReference>
<dbReference type="GO" id="GO:0004034">
    <property type="term" value="F:aldose 1-epimerase activity"/>
    <property type="evidence" value="ECO:0007669"/>
    <property type="project" value="UniProtKB-EC"/>
</dbReference>
<evidence type="ECO:0000256" key="6">
    <source>
        <dbReference type="ARBA" id="ARBA00013185"/>
    </source>
</evidence>
<evidence type="ECO:0000256" key="13">
    <source>
        <dbReference type="PIRSR" id="PIRSR005096-2"/>
    </source>
</evidence>
<protein>
    <recommendedName>
        <fullName evidence="7 11">Aldose 1-epimerase</fullName>
        <ecNumber evidence="6 11">5.1.3.3</ecNumber>
    </recommendedName>
</protein>
<organism evidence="15 16">
    <name type="scientific">Neolewinella aquimaris</name>
    <dbReference type="NCBI Taxonomy" id="1835722"/>
    <lineage>
        <taxon>Bacteria</taxon>
        <taxon>Pseudomonadati</taxon>
        <taxon>Bacteroidota</taxon>
        <taxon>Saprospiria</taxon>
        <taxon>Saprospirales</taxon>
        <taxon>Lewinellaceae</taxon>
        <taxon>Neolewinella</taxon>
    </lineage>
</organism>
<evidence type="ECO:0000313" key="15">
    <source>
        <dbReference type="EMBL" id="MBB4080421.1"/>
    </source>
</evidence>
<name>A0A840E5G2_9BACT</name>
<evidence type="ECO:0000256" key="1">
    <source>
        <dbReference type="ARBA" id="ARBA00001614"/>
    </source>
</evidence>
<evidence type="ECO:0000256" key="11">
    <source>
        <dbReference type="PIRNR" id="PIRNR005096"/>
    </source>
</evidence>